<dbReference type="Proteomes" id="UP000717995">
    <property type="component" value="Unassembled WGS sequence"/>
</dbReference>
<dbReference type="InterPro" id="IPR018060">
    <property type="entry name" value="HTH_AraC"/>
</dbReference>
<organism evidence="5 6">
    <name type="scientific">Zestomonas insulae</name>
    <dbReference type="NCBI Taxonomy" id="2809017"/>
    <lineage>
        <taxon>Bacteria</taxon>
        <taxon>Pseudomonadati</taxon>
        <taxon>Pseudomonadota</taxon>
        <taxon>Gammaproteobacteria</taxon>
        <taxon>Pseudomonadales</taxon>
        <taxon>Pseudomonadaceae</taxon>
        <taxon>Zestomonas</taxon>
    </lineage>
</organism>
<dbReference type="Gene3D" id="1.10.10.60">
    <property type="entry name" value="Homeodomain-like"/>
    <property type="match status" value="1"/>
</dbReference>
<evidence type="ECO:0000256" key="3">
    <source>
        <dbReference type="ARBA" id="ARBA00023163"/>
    </source>
</evidence>
<dbReference type="EMBL" id="JAFEUP010000004">
    <property type="protein sequence ID" value="MBM7061844.1"/>
    <property type="molecule type" value="Genomic_DNA"/>
</dbReference>
<evidence type="ECO:0000313" key="5">
    <source>
        <dbReference type="EMBL" id="MBM7061844.1"/>
    </source>
</evidence>
<keyword evidence="6" id="KW-1185">Reference proteome</keyword>
<keyword evidence="2" id="KW-0238">DNA-binding</keyword>
<dbReference type="SMART" id="SM00342">
    <property type="entry name" value="HTH_ARAC"/>
    <property type="match status" value="1"/>
</dbReference>
<dbReference type="PROSITE" id="PS01124">
    <property type="entry name" value="HTH_ARAC_FAMILY_2"/>
    <property type="match status" value="1"/>
</dbReference>
<keyword evidence="3" id="KW-0804">Transcription</keyword>
<dbReference type="Pfam" id="PF12625">
    <property type="entry name" value="Arabinose_bd"/>
    <property type="match status" value="1"/>
</dbReference>
<evidence type="ECO:0000313" key="6">
    <source>
        <dbReference type="Proteomes" id="UP000717995"/>
    </source>
</evidence>
<gene>
    <name evidence="5" type="ORF">JQX08_14130</name>
</gene>
<dbReference type="InterPro" id="IPR009057">
    <property type="entry name" value="Homeodomain-like_sf"/>
</dbReference>
<dbReference type="PANTHER" id="PTHR47894:SF4">
    <property type="entry name" value="HTH-TYPE TRANSCRIPTIONAL REGULATOR GADX"/>
    <property type="match status" value="1"/>
</dbReference>
<evidence type="ECO:0000259" key="4">
    <source>
        <dbReference type="PROSITE" id="PS01124"/>
    </source>
</evidence>
<reference evidence="5 6" key="1">
    <citation type="submission" date="2021-02" db="EMBL/GenBank/DDBJ databases">
        <authorList>
            <person name="Lee D.-H."/>
        </authorList>
    </citation>
    <scope>NUCLEOTIDE SEQUENCE [LARGE SCALE GENOMIC DNA]</scope>
    <source>
        <strain evidence="5 6">UL073</strain>
    </source>
</reference>
<dbReference type="RefSeq" id="WP_205349037.1">
    <property type="nucleotide sequence ID" value="NZ_JAFEUP010000004.1"/>
</dbReference>
<accession>A0ABS2IHP2</accession>
<dbReference type="PANTHER" id="PTHR47894">
    <property type="entry name" value="HTH-TYPE TRANSCRIPTIONAL REGULATOR GADX"/>
    <property type="match status" value="1"/>
</dbReference>
<dbReference type="InterPro" id="IPR032687">
    <property type="entry name" value="AraC-type_N"/>
</dbReference>
<comment type="caution">
    <text evidence="5">The sequence shown here is derived from an EMBL/GenBank/DDBJ whole genome shotgun (WGS) entry which is preliminary data.</text>
</comment>
<evidence type="ECO:0000256" key="2">
    <source>
        <dbReference type="ARBA" id="ARBA00023125"/>
    </source>
</evidence>
<sequence>MTALIKATSLTGYAQLVRELGGDPDELLRRFNIDPRSVDSHSAVIPYRALISLLESSAEQLNCADFGLQLAARQNMMILGPLAVIAQNSRSVGDALQETAKYLHVYSPGILLELDSQSDPAHPHLRLEIRLPAVHRQRQIMELSLGVTHKTLQMLYGSGFRPDAVLFRNTSPLAQTRYQRFFGAPAHFGQACNALVLRPEHLSKLIDQQNVQLHDALVDFVSSASAGNPLDFCNQVEQLIMRLLPTQRCTLPLIAERLGVHERALQRRLGEQGLLFEDLVDNTRRELADRYLVEAKMPMAQVAGLLGYGEQSSFNRACKRWHAVSPRARRKQLAKEGG</sequence>
<evidence type="ECO:0000256" key="1">
    <source>
        <dbReference type="ARBA" id="ARBA00023015"/>
    </source>
</evidence>
<dbReference type="Pfam" id="PF12833">
    <property type="entry name" value="HTH_18"/>
    <property type="match status" value="1"/>
</dbReference>
<feature type="domain" description="HTH araC/xylS-type" evidence="4">
    <location>
        <begin position="234"/>
        <end position="332"/>
    </location>
</feature>
<dbReference type="SUPFAM" id="SSF46689">
    <property type="entry name" value="Homeodomain-like"/>
    <property type="match status" value="1"/>
</dbReference>
<name>A0ABS2IHP2_9GAMM</name>
<keyword evidence="1" id="KW-0805">Transcription regulation</keyword>
<protein>
    <submittedName>
        <fullName evidence="5">AraC family transcriptional regulator</fullName>
    </submittedName>
</protein>
<proteinExistence type="predicted"/>